<accession>A0A7Z9D6M1</accession>
<dbReference type="EMBL" id="LR134479">
    <property type="protein sequence ID" value="VEI22819.1"/>
    <property type="molecule type" value="Genomic_DNA"/>
</dbReference>
<protein>
    <submittedName>
        <fullName evidence="2">Uncharacterized protein</fullName>
    </submittedName>
</protein>
<proteinExistence type="predicted"/>
<keyword evidence="1" id="KW-1133">Transmembrane helix</keyword>
<reference evidence="2 3" key="1">
    <citation type="submission" date="2018-12" db="EMBL/GenBank/DDBJ databases">
        <authorList>
            <consortium name="Pathogen Informatics"/>
        </authorList>
    </citation>
    <scope>NUCLEOTIDE SEQUENCE [LARGE SCALE GENOMIC DNA]</scope>
    <source>
        <strain evidence="2 3">NCTC10207</strain>
    </source>
</reference>
<organism evidence="2 3">
    <name type="scientific">Rothia aeria</name>
    <dbReference type="NCBI Taxonomy" id="172042"/>
    <lineage>
        <taxon>Bacteria</taxon>
        <taxon>Bacillati</taxon>
        <taxon>Actinomycetota</taxon>
        <taxon>Actinomycetes</taxon>
        <taxon>Micrococcales</taxon>
        <taxon>Micrococcaceae</taxon>
        <taxon>Rothia</taxon>
    </lineage>
</organism>
<dbReference type="RefSeq" id="WP_126499898.1">
    <property type="nucleotide sequence ID" value="NZ_CAKASD010000067.1"/>
</dbReference>
<keyword evidence="1" id="KW-0812">Transmembrane</keyword>
<evidence type="ECO:0000313" key="3">
    <source>
        <dbReference type="Proteomes" id="UP000282386"/>
    </source>
</evidence>
<dbReference type="AlphaFoldDB" id="A0A7Z9D6M1"/>
<dbReference type="Proteomes" id="UP000282386">
    <property type="component" value="Chromosome"/>
</dbReference>
<evidence type="ECO:0000256" key="1">
    <source>
        <dbReference type="SAM" id="Phobius"/>
    </source>
</evidence>
<feature type="transmembrane region" description="Helical" evidence="1">
    <location>
        <begin position="20"/>
        <end position="38"/>
    </location>
</feature>
<sequence>MAHDTSSSRKLGWKDIRTPYKILIIFLLIFGVVSYLFSACGNLSQTQSYDVYVWVSTGEAAVTHGYEEANKHKDEKPIVEKVEGHKYIVVHVNKGERYSVAIVGTGRYKYQTVGCSVSKKGEQNPILENKDSGNIPTASCTVTGN</sequence>
<gene>
    <name evidence="2" type="ORF">NCTC10207_00907</name>
</gene>
<keyword evidence="1" id="KW-0472">Membrane</keyword>
<evidence type="ECO:0000313" key="2">
    <source>
        <dbReference type="EMBL" id="VEI22819.1"/>
    </source>
</evidence>
<name>A0A7Z9D6M1_9MICC</name>